<sequence length="257" mass="27082">MTARASVFSRPTVLGHRGLGRDRVDGLLENTMESIVAAARSGLRWVEFDVRRTADDHLVVGHYPTVDATTFVADLSLEQARELGAVTLSDVLDALPAETGVNLDLKTALEDALRPAATTTAGLLARVAPDIAADRPLLVSSFDPAALLVLGESAPGIPRSLLTWIRFPLRKAIPAAAHLGVDAVAAHWESFGPNPSDRAPTFRSAAYAVDVAHRAGLTVVAWCPAVPEARTLLEAGVDAVVVDDVPRALPALAGWAD</sequence>
<organism evidence="2 3">
    <name type="scientific">Knoellia koreensis</name>
    <dbReference type="NCBI Taxonomy" id="2730921"/>
    <lineage>
        <taxon>Bacteria</taxon>
        <taxon>Bacillati</taxon>
        <taxon>Actinomycetota</taxon>
        <taxon>Actinomycetes</taxon>
        <taxon>Micrococcales</taxon>
        <taxon>Intrasporangiaceae</taxon>
        <taxon>Knoellia</taxon>
    </lineage>
</organism>
<gene>
    <name evidence="2" type="ORF">HJG52_18905</name>
</gene>
<dbReference type="InterPro" id="IPR030395">
    <property type="entry name" value="GP_PDE_dom"/>
</dbReference>
<comment type="caution">
    <text evidence="2">The sequence shown here is derived from an EMBL/GenBank/DDBJ whole genome shotgun (WGS) entry which is preliminary data.</text>
</comment>
<dbReference type="EMBL" id="JABEPQ010000006">
    <property type="protein sequence ID" value="NNM48059.1"/>
    <property type="molecule type" value="Genomic_DNA"/>
</dbReference>
<dbReference type="AlphaFoldDB" id="A0A849HLT3"/>
<keyword evidence="3" id="KW-1185">Reference proteome</keyword>
<dbReference type="Gene3D" id="3.20.20.190">
    <property type="entry name" value="Phosphatidylinositol (PI) phosphodiesterase"/>
    <property type="match status" value="1"/>
</dbReference>
<feature type="domain" description="GP-PDE" evidence="1">
    <location>
        <begin position="11"/>
        <end position="252"/>
    </location>
</feature>
<accession>A0A849HLT3</accession>
<proteinExistence type="predicted"/>
<dbReference type="Proteomes" id="UP000588586">
    <property type="component" value="Unassembled WGS sequence"/>
</dbReference>
<evidence type="ECO:0000313" key="3">
    <source>
        <dbReference type="Proteomes" id="UP000588586"/>
    </source>
</evidence>
<dbReference type="PANTHER" id="PTHR46211">
    <property type="entry name" value="GLYCEROPHOSPHORYL DIESTER PHOSPHODIESTERASE"/>
    <property type="match status" value="1"/>
</dbReference>
<reference evidence="2 3" key="1">
    <citation type="submission" date="2020-04" db="EMBL/GenBank/DDBJ databases">
        <title>Knoellia sp. isolate from air conditioner.</title>
        <authorList>
            <person name="Chea S."/>
            <person name="Kim D.-U."/>
        </authorList>
    </citation>
    <scope>NUCLEOTIDE SEQUENCE [LARGE SCALE GENOMIC DNA]</scope>
    <source>
        <strain evidence="2 3">DB2414S</strain>
    </source>
</reference>
<dbReference type="SUPFAM" id="SSF51695">
    <property type="entry name" value="PLC-like phosphodiesterases"/>
    <property type="match status" value="1"/>
</dbReference>
<evidence type="ECO:0000259" key="1">
    <source>
        <dbReference type="PROSITE" id="PS51704"/>
    </source>
</evidence>
<dbReference type="InterPro" id="IPR017946">
    <property type="entry name" value="PLC-like_Pdiesterase_TIM-brl"/>
</dbReference>
<protein>
    <submittedName>
        <fullName evidence="2">Glycerophosphodiester phosphodiesterase</fullName>
    </submittedName>
</protein>
<dbReference type="PROSITE" id="PS51704">
    <property type="entry name" value="GP_PDE"/>
    <property type="match status" value="1"/>
</dbReference>
<name>A0A849HLT3_9MICO</name>
<dbReference type="GO" id="GO:0006629">
    <property type="term" value="P:lipid metabolic process"/>
    <property type="evidence" value="ECO:0007669"/>
    <property type="project" value="InterPro"/>
</dbReference>
<dbReference type="CDD" id="cd08556">
    <property type="entry name" value="GDPD"/>
    <property type="match status" value="1"/>
</dbReference>
<dbReference type="PANTHER" id="PTHR46211:SF14">
    <property type="entry name" value="GLYCEROPHOSPHODIESTER PHOSPHODIESTERASE"/>
    <property type="match status" value="1"/>
</dbReference>
<dbReference type="Pfam" id="PF03009">
    <property type="entry name" value="GDPD"/>
    <property type="match status" value="1"/>
</dbReference>
<dbReference type="RefSeq" id="WP_171245188.1">
    <property type="nucleotide sequence ID" value="NZ_JABEPQ010000006.1"/>
</dbReference>
<evidence type="ECO:0000313" key="2">
    <source>
        <dbReference type="EMBL" id="NNM48059.1"/>
    </source>
</evidence>
<dbReference type="GO" id="GO:0008081">
    <property type="term" value="F:phosphoric diester hydrolase activity"/>
    <property type="evidence" value="ECO:0007669"/>
    <property type="project" value="InterPro"/>
</dbReference>